<dbReference type="KEGG" id="fli:Fleli_1830"/>
<name>I4AJU3_BERLS</name>
<dbReference type="RefSeq" id="WP_014797680.1">
    <property type="nucleotide sequence ID" value="NC_018018.1"/>
</dbReference>
<reference evidence="2" key="1">
    <citation type="submission" date="2012-06" db="EMBL/GenBank/DDBJ databases">
        <title>The complete genome of Flexibacter litoralis DSM 6794.</title>
        <authorList>
            <person name="Lucas S."/>
            <person name="Copeland A."/>
            <person name="Lapidus A."/>
            <person name="Glavina del Rio T."/>
            <person name="Dalin E."/>
            <person name="Tice H."/>
            <person name="Bruce D."/>
            <person name="Goodwin L."/>
            <person name="Pitluck S."/>
            <person name="Peters L."/>
            <person name="Ovchinnikova G."/>
            <person name="Lu M."/>
            <person name="Kyrpides N."/>
            <person name="Mavromatis K."/>
            <person name="Ivanova N."/>
            <person name="Brettin T."/>
            <person name="Detter J.C."/>
            <person name="Han C."/>
            <person name="Larimer F."/>
            <person name="Land M."/>
            <person name="Hauser L."/>
            <person name="Markowitz V."/>
            <person name="Cheng J.-F."/>
            <person name="Hugenholtz P."/>
            <person name="Woyke T."/>
            <person name="Wu D."/>
            <person name="Spring S."/>
            <person name="Lang E."/>
            <person name="Kopitz M."/>
            <person name="Brambilla E."/>
            <person name="Klenk H.-P."/>
            <person name="Eisen J.A."/>
        </authorList>
    </citation>
    <scope>NUCLEOTIDE SEQUENCE [LARGE SCALE GENOMIC DNA]</scope>
    <source>
        <strain evidence="2">ATCC 23117 / DSM 6794 / NBRC 15988 / NCIMB 1366 / Sio-4</strain>
    </source>
</reference>
<protein>
    <submittedName>
        <fullName evidence="1">Uncharacterized protein</fullName>
    </submittedName>
</protein>
<evidence type="ECO:0000313" key="1">
    <source>
        <dbReference type="EMBL" id="AFM04228.1"/>
    </source>
</evidence>
<gene>
    <name evidence="1" type="ordered locus">Fleli_1830</name>
</gene>
<proteinExistence type="predicted"/>
<sequence>MNSVNEKGIFNINNENKKIVLKVDLNDFFSSPNQIDFNETNNIMGGGKSLLLSQNYEDGFVTLKEIE</sequence>
<dbReference type="HOGENOM" id="CLU_2806183_0_0_10"/>
<organism evidence="1 2">
    <name type="scientific">Bernardetia litoralis (strain ATCC 23117 / DSM 6794 / NBRC 15988 / NCIMB 1366 / Fx l1 / Sio-4)</name>
    <name type="common">Flexibacter litoralis</name>
    <dbReference type="NCBI Taxonomy" id="880071"/>
    <lineage>
        <taxon>Bacteria</taxon>
        <taxon>Pseudomonadati</taxon>
        <taxon>Bacteroidota</taxon>
        <taxon>Cytophagia</taxon>
        <taxon>Cytophagales</taxon>
        <taxon>Bernardetiaceae</taxon>
        <taxon>Bernardetia</taxon>
    </lineage>
</organism>
<dbReference type="OrthoDB" id="1422031at2"/>
<evidence type="ECO:0000313" key="2">
    <source>
        <dbReference type="Proteomes" id="UP000006054"/>
    </source>
</evidence>
<keyword evidence="2" id="KW-1185">Reference proteome</keyword>
<dbReference type="AlphaFoldDB" id="I4AJU3"/>
<dbReference type="Proteomes" id="UP000006054">
    <property type="component" value="Chromosome"/>
</dbReference>
<dbReference type="EMBL" id="CP003345">
    <property type="protein sequence ID" value="AFM04228.1"/>
    <property type="molecule type" value="Genomic_DNA"/>
</dbReference>
<accession>I4AJU3</accession>